<dbReference type="Proteomes" id="UP000054598">
    <property type="component" value="Unassembled WGS sequence"/>
</dbReference>
<evidence type="ECO:0000313" key="1">
    <source>
        <dbReference type="EMBL" id="KUK98424.1"/>
    </source>
</evidence>
<proteinExistence type="predicted"/>
<gene>
    <name evidence="1" type="ORF">XE10_2060</name>
</gene>
<protein>
    <submittedName>
        <fullName evidence="1">Transposase</fullName>
    </submittedName>
</protein>
<accession>A0A117MDR5</accession>
<dbReference type="AlphaFoldDB" id="A0A117MDR5"/>
<comment type="caution">
    <text evidence="1">The sequence shown here is derived from an EMBL/GenBank/DDBJ whole genome shotgun (WGS) entry which is preliminary data.</text>
</comment>
<organism evidence="1 2">
    <name type="scientific">Methanoculleus marisnigri</name>
    <dbReference type="NCBI Taxonomy" id="2198"/>
    <lineage>
        <taxon>Archaea</taxon>
        <taxon>Methanobacteriati</taxon>
        <taxon>Methanobacteriota</taxon>
        <taxon>Stenosarchaea group</taxon>
        <taxon>Methanomicrobia</taxon>
        <taxon>Methanomicrobiales</taxon>
        <taxon>Methanomicrobiaceae</taxon>
        <taxon>Methanoculleus</taxon>
    </lineage>
</organism>
<dbReference type="EMBL" id="LGHE01000331">
    <property type="protein sequence ID" value="KUK98424.1"/>
    <property type="molecule type" value="Genomic_DNA"/>
</dbReference>
<reference evidence="2" key="1">
    <citation type="journal article" date="2015" name="MBio">
        <title>Genome-Resolved Metagenomic Analysis Reveals Roles for Candidate Phyla and Other Microbial Community Members in Biogeochemical Transformations in Oil Reservoirs.</title>
        <authorList>
            <person name="Hu P."/>
            <person name="Tom L."/>
            <person name="Singh A."/>
            <person name="Thomas B.C."/>
            <person name="Baker B.J."/>
            <person name="Piceno Y.M."/>
            <person name="Andersen G.L."/>
            <person name="Banfield J.F."/>
        </authorList>
    </citation>
    <scope>NUCLEOTIDE SEQUENCE [LARGE SCALE GENOMIC DNA]</scope>
</reference>
<sequence>MALRVVSNYLRLPQKTFWILDTLAYHA</sequence>
<feature type="non-terminal residue" evidence="1">
    <location>
        <position position="27"/>
    </location>
</feature>
<evidence type="ECO:0000313" key="2">
    <source>
        <dbReference type="Proteomes" id="UP000054598"/>
    </source>
</evidence>
<name>A0A117MDR5_9EURY</name>